<dbReference type="PANTHER" id="PTHR15245:SF20">
    <property type="entry name" value="SYMPLEKIN"/>
    <property type="match status" value="1"/>
</dbReference>
<dbReference type="Proteomes" id="UP001054857">
    <property type="component" value="Unassembled WGS sequence"/>
</dbReference>
<feature type="non-terminal residue" evidence="3">
    <location>
        <position position="1"/>
    </location>
</feature>
<feature type="compositionally biased region" description="Low complexity" evidence="1">
    <location>
        <begin position="412"/>
        <end position="431"/>
    </location>
</feature>
<organism evidence="3 4">
    <name type="scientific">Astrephomene gubernaculifera</name>
    <dbReference type="NCBI Taxonomy" id="47775"/>
    <lineage>
        <taxon>Eukaryota</taxon>
        <taxon>Viridiplantae</taxon>
        <taxon>Chlorophyta</taxon>
        <taxon>core chlorophytes</taxon>
        <taxon>Chlorophyceae</taxon>
        <taxon>CS clade</taxon>
        <taxon>Chlamydomonadales</taxon>
        <taxon>Astrephomenaceae</taxon>
        <taxon>Astrephomene</taxon>
    </lineage>
</organism>
<dbReference type="Pfam" id="PF12295">
    <property type="entry name" value="Symplekin_C"/>
    <property type="match status" value="1"/>
</dbReference>
<keyword evidence="4" id="KW-1185">Reference proteome</keyword>
<reference evidence="3 4" key="1">
    <citation type="journal article" date="2021" name="Sci. Rep.">
        <title>Genome sequencing of the multicellular alga Astrephomene provides insights into convergent evolution of germ-soma differentiation.</title>
        <authorList>
            <person name="Yamashita S."/>
            <person name="Yamamoto K."/>
            <person name="Matsuzaki R."/>
            <person name="Suzuki S."/>
            <person name="Yamaguchi H."/>
            <person name="Hirooka S."/>
            <person name="Minakuchi Y."/>
            <person name="Miyagishima S."/>
            <person name="Kawachi M."/>
            <person name="Toyoda A."/>
            <person name="Nozaki H."/>
        </authorList>
    </citation>
    <scope>NUCLEOTIDE SEQUENCE [LARGE SCALE GENOMIC DNA]</scope>
    <source>
        <strain evidence="3 4">NIES-4017</strain>
    </source>
</reference>
<feature type="region of interest" description="Disordered" evidence="1">
    <location>
        <begin position="336"/>
        <end position="476"/>
    </location>
</feature>
<proteinExistence type="predicted"/>
<evidence type="ECO:0000313" key="3">
    <source>
        <dbReference type="EMBL" id="GFR50169.1"/>
    </source>
</evidence>
<feature type="domain" description="Symplekin C-terminal" evidence="2">
    <location>
        <begin position="74"/>
        <end position="250"/>
    </location>
</feature>
<sequence length="476" mass="48897">AAGGPHLRAALGSHAGPLAGALGPSHPALLAQLRAPVVGSEELLLTMLHALTEKDLPPGRLVDACKAWYAASGDPRVMVPVAFTLSRREVISLLPVMLRSLQPPALKKLYRSLASKHGDVEPLFSASELLLVLHRDMDPSRDCVPLKSLMAAVDLALHSPDIFPQPVMLSAIRAMEGLLPLPRMFMRTVIQALKAAPRLRSDVAQLLERLVAKQIWTDRDQWRGFLLCADHMRSDAYTPLLQLPEAVLEVTLLGPAAAEAARQQAGRMGLPPGCQLPLPSGARLAAYVLSPAPGQPHLANVIITHQVRNMLQRLLQLHRAQEAAAAAAAANPAANLVKSESLPPPPPLPSSTPAGALKQEPSLGGSTGVVAASAPLPVAAPPAGPVKTEDGGPAGAAAGPMGHLAGQGQGLGLQQQTSEEGPGTSGRASTGAGSGPGAALTVRAGREASAAAAAAEQRAAAASGARKQEGTGPQAG</sequence>
<dbReference type="EMBL" id="BMAR01000035">
    <property type="protein sequence ID" value="GFR50169.1"/>
    <property type="molecule type" value="Genomic_DNA"/>
</dbReference>
<protein>
    <recommendedName>
        <fullName evidence="2">Symplekin C-terminal domain-containing protein</fullName>
    </recommendedName>
</protein>
<feature type="non-terminal residue" evidence="3">
    <location>
        <position position="476"/>
    </location>
</feature>
<accession>A0AAD3E041</accession>
<comment type="caution">
    <text evidence="3">The sequence shown here is derived from an EMBL/GenBank/DDBJ whole genome shotgun (WGS) entry which is preliminary data.</text>
</comment>
<evidence type="ECO:0000259" key="2">
    <source>
        <dbReference type="Pfam" id="PF12295"/>
    </source>
</evidence>
<feature type="compositionally biased region" description="Low complexity" evidence="1">
    <location>
        <begin position="447"/>
        <end position="465"/>
    </location>
</feature>
<name>A0AAD3E041_9CHLO</name>
<feature type="compositionally biased region" description="Low complexity" evidence="1">
    <location>
        <begin position="395"/>
        <end position="404"/>
    </location>
</feature>
<gene>
    <name evidence="3" type="ORF">Agub_g12335</name>
</gene>
<dbReference type="AlphaFoldDB" id="A0AAD3E041"/>
<dbReference type="InterPro" id="IPR021850">
    <property type="entry name" value="Symplekin/Pta1"/>
</dbReference>
<dbReference type="GO" id="GO:0005847">
    <property type="term" value="C:mRNA cleavage and polyadenylation specificity factor complex"/>
    <property type="evidence" value="ECO:0007669"/>
    <property type="project" value="TreeGrafter"/>
</dbReference>
<dbReference type="PANTHER" id="PTHR15245">
    <property type="entry name" value="SYMPLEKIN-RELATED"/>
    <property type="match status" value="1"/>
</dbReference>
<dbReference type="InterPro" id="IPR022075">
    <property type="entry name" value="Symplekin_C"/>
</dbReference>
<evidence type="ECO:0000313" key="4">
    <source>
        <dbReference type="Proteomes" id="UP001054857"/>
    </source>
</evidence>
<evidence type="ECO:0000256" key="1">
    <source>
        <dbReference type="SAM" id="MobiDB-lite"/>
    </source>
</evidence>